<evidence type="ECO:0000313" key="4">
    <source>
        <dbReference type="Proteomes" id="UP000053647"/>
    </source>
</evidence>
<proteinExistence type="predicted"/>
<keyword evidence="2" id="KW-0472">Membrane</keyword>
<evidence type="ECO:0000313" key="3">
    <source>
        <dbReference type="EMBL" id="KIJ10988.1"/>
    </source>
</evidence>
<feature type="compositionally biased region" description="Polar residues" evidence="1">
    <location>
        <begin position="263"/>
        <end position="275"/>
    </location>
</feature>
<feature type="transmembrane region" description="Helical" evidence="2">
    <location>
        <begin position="12"/>
        <end position="33"/>
    </location>
</feature>
<evidence type="ECO:0000256" key="1">
    <source>
        <dbReference type="SAM" id="MobiDB-lite"/>
    </source>
</evidence>
<accession>A0A0C9TJS8</accession>
<gene>
    <name evidence="3" type="ORF">PAXINDRAFT_119227</name>
</gene>
<dbReference type="AlphaFoldDB" id="A0A0C9TJS8"/>
<feature type="transmembrane region" description="Helical" evidence="2">
    <location>
        <begin position="130"/>
        <end position="152"/>
    </location>
</feature>
<evidence type="ECO:0008006" key="5">
    <source>
        <dbReference type="Google" id="ProtNLM"/>
    </source>
</evidence>
<reference evidence="4" key="2">
    <citation type="submission" date="2015-01" db="EMBL/GenBank/DDBJ databases">
        <title>Evolutionary Origins and Diversification of the Mycorrhizal Mutualists.</title>
        <authorList>
            <consortium name="DOE Joint Genome Institute"/>
            <consortium name="Mycorrhizal Genomics Consortium"/>
            <person name="Kohler A."/>
            <person name="Kuo A."/>
            <person name="Nagy L.G."/>
            <person name="Floudas D."/>
            <person name="Copeland A."/>
            <person name="Barry K.W."/>
            <person name="Cichocki N."/>
            <person name="Veneault-Fourrey C."/>
            <person name="LaButti K."/>
            <person name="Lindquist E.A."/>
            <person name="Lipzen A."/>
            <person name="Lundell T."/>
            <person name="Morin E."/>
            <person name="Murat C."/>
            <person name="Riley R."/>
            <person name="Ohm R."/>
            <person name="Sun H."/>
            <person name="Tunlid A."/>
            <person name="Henrissat B."/>
            <person name="Grigoriev I.V."/>
            <person name="Hibbett D.S."/>
            <person name="Martin F."/>
        </authorList>
    </citation>
    <scope>NUCLEOTIDE SEQUENCE [LARGE SCALE GENOMIC DNA]</scope>
    <source>
        <strain evidence="4">ATCC 200175</strain>
    </source>
</reference>
<feature type="transmembrane region" description="Helical" evidence="2">
    <location>
        <begin position="72"/>
        <end position="94"/>
    </location>
</feature>
<feature type="compositionally biased region" description="Low complexity" evidence="1">
    <location>
        <begin position="206"/>
        <end position="216"/>
    </location>
</feature>
<reference evidence="3 4" key="1">
    <citation type="submission" date="2014-06" db="EMBL/GenBank/DDBJ databases">
        <authorList>
            <consortium name="DOE Joint Genome Institute"/>
            <person name="Kuo A."/>
            <person name="Kohler A."/>
            <person name="Nagy L.G."/>
            <person name="Floudas D."/>
            <person name="Copeland A."/>
            <person name="Barry K.W."/>
            <person name="Cichocki N."/>
            <person name="Veneault-Fourrey C."/>
            <person name="LaButti K."/>
            <person name="Lindquist E.A."/>
            <person name="Lipzen A."/>
            <person name="Lundell T."/>
            <person name="Morin E."/>
            <person name="Murat C."/>
            <person name="Sun H."/>
            <person name="Tunlid A."/>
            <person name="Henrissat B."/>
            <person name="Grigoriev I.V."/>
            <person name="Hibbett D.S."/>
            <person name="Martin F."/>
            <person name="Nordberg H.P."/>
            <person name="Cantor M.N."/>
            <person name="Hua S.X."/>
        </authorList>
    </citation>
    <scope>NUCLEOTIDE SEQUENCE [LARGE SCALE GENOMIC DNA]</scope>
    <source>
        <strain evidence="3 4">ATCC 200175</strain>
    </source>
</reference>
<evidence type="ECO:0000256" key="2">
    <source>
        <dbReference type="SAM" id="Phobius"/>
    </source>
</evidence>
<feature type="transmembrane region" description="Helical" evidence="2">
    <location>
        <begin position="39"/>
        <end position="65"/>
    </location>
</feature>
<keyword evidence="2" id="KW-0812">Transmembrane</keyword>
<feature type="region of interest" description="Disordered" evidence="1">
    <location>
        <begin position="189"/>
        <end position="303"/>
    </location>
</feature>
<keyword evidence="2" id="KW-1133">Transmembrane helix</keyword>
<dbReference type="Proteomes" id="UP000053647">
    <property type="component" value="Unassembled WGS sequence"/>
</dbReference>
<name>A0A0C9TJS8_PAXIN</name>
<sequence length="303" mass="33396">MAIIPLLRTTVFSLATVFALVVLGICAHIQWLITPVRNPVFLSFSPLGIAAASVTIVSLPLMLFLGIRRRGVFTSMIVFEIAWCLFLWVLWVAAAGDTDADRVYYFPNGCIFQNYPTTNQICNEFTVVEAFAFLNFLCVFLYFDVVFVYAIINAIRGRPIWTASVKEADITSGPNTVIPLNQPQYNTVPGAQYQNYTPNAPPPQPYNAYPQQIPAQSPVMAPQQNQPYDYATASGAPQLQPNYGGYSPNAPSANSAHLPPQPNYTSHPVNGSQGQLPLHSGYQTQPPPQQPQQPYASHQYIPA</sequence>
<organism evidence="3 4">
    <name type="scientific">Paxillus involutus ATCC 200175</name>
    <dbReference type="NCBI Taxonomy" id="664439"/>
    <lineage>
        <taxon>Eukaryota</taxon>
        <taxon>Fungi</taxon>
        <taxon>Dikarya</taxon>
        <taxon>Basidiomycota</taxon>
        <taxon>Agaricomycotina</taxon>
        <taxon>Agaricomycetes</taxon>
        <taxon>Agaricomycetidae</taxon>
        <taxon>Boletales</taxon>
        <taxon>Paxilineae</taxon>
        <taxon>Paxillaceae</taxon>
        <taxon>Paxillus</taxon>
    </lineage>
</organism>
<protein>
    <recommendedName>
        <fullName evidence="5">MARVEL domain-containing protein</fullName>
    </recommendedName>
</protein>
<dbReference type="HOGENOM" id="CLU_083413_1_0_1"/>
<keyword evidence="4" id="KW-1185">Reference proteome</keyword>
<dbReference type="OrthoDB" id="3364107at2759"/>
<dbReference type="EMBL" id="KN819390">
    <property type="protein sequence ID" value="KIJ10988.1"/>
    <property type="molecule type" value="Genomic_DNA"/>
</dbReference>